<keyword evidence="6" id="KW-0735">Signal-anchor</keyword>
<sequence length="196" mass="22872">MAIRESWLDLELWKTFGYKIKIVFIIGKDGKKGQLKEELEMFEDILLLDFTESFHHLVYKDIGYLHFLEEKCPNAEFIFKGDDDILLVPQGLIHDLEQLKSEDNEFEAIGCRKPKADVIRNPRSRYFLPEEIFEDNFFAPYYAGACYVTTGSFAMKMAKALSMTEVLPMDDVFAGELIKNANLMYETDFLVQKYLF</sequence>
<evidence type="ECO:0000256" key="1">
    <source>
        <dbReference type="ARBA" id="ARBA00004323"/>
    </source>
</evidence>
<evidence type="ECO:0000256" key="8">
    <source>
        <dbReference type="ARBA" id="ARBA00023034"/>
    </source>
</evidence>
<evidence type="ECO:0000256" key="7">
    <source>
        <dbReference type="ARBA" id="ARBA00022989"/>
    </source>
</evidence>
<accession>A0ABN7S374</accession>
<evidence type="ECO:0000256" key="9">
    <source>
        <dbReference type="ARBA" id="ARBA00023136"/>
    </source>
</evidence>
<keyword evidence="3 10" id="KW-0328">Glycosyltransferase</keyword>
<evidence type="ECO:0000256" key="3">
    <source>
        <dbReference type="ARBA" id="ARBA00022676"/>
    </source>
</evidence>
<dbReference type="EC" id="2.4.1.-" evidence="10"/>
<evidence type="ECO:0000256" key="10">
    <source>
        <dbReference type="RuleBase" id="RU363063"/>
    </source>
</evidence>
<evidence type="ECO:0000256" key="6">
    <source>
        <dbReference type="ARBA" id="ARBA00022968"/>
    </source>
</evidence>
<dbReference type="InterPro" id="IPR002659">
    <property type="entry name" value="Glyco_trans_31"/>
</dbReference>
<gene>
    <name evidence="11" type="ORF">OKIOD_LOCUS3941</name>
</gene>
<reference evidence="11 12" key="1">
    <citation type="submission" date="2021-04" db="EMBL/GenBank/DDBJ databases">
        <authorList>
            <person name="Bliznina A."/>
        </authorList>
    </citation>
    <scope>NUCLEOTIDE SEQUENCE [LARGE SCALE GENOMIC DNA]</scope>
</reference>
<dbReference type="Gene3D" id="3.90.550.50">
    <property type="match status" value="1"/>
</dbReference>
<evidence type="ECO:0000313" key="11">
    <source>
        <dbReference type="EMBL" id="CAG5089866.1"/>
    </source>
</evidence>
<dbReference type="Proteomes" id="UP001158576">
    <property type="component" value="Chromosome PAR"/>
</dbReference>
<protein>
    <recommendedName>
        <fullName evidence="10">Hexosyltransferase</fullName>
        <ecNumber evidence="10">2.4.1.-</ecNumber>
    </recommendedName>
</protein>
<dbReference type="PANTHER" id="PTHR11214:SF394">
    <property type="entry name" value="HEXOSYLTRANSFERASE"/>
    <property type="match status" value="1"/>
</dbReference>
<evidence type="ECO:0000313" key="12">
    <source>
        <dbReference type="Proteomes" id="UP001158576"/>
    </source>
</evidence>
<evidence type="ECO:0000256" key="4">
    <source>
        <dbReference type="ARBA" id="ARBA00022679"/>
    </source>
</evidence>
<evidence type="ECO:0000256" key="2">
    <source>
        <dbReference type="ARBA" id="ARBA00008661"/>
    </source>
</evidence>
<evidence type="ECO:0000256" key="5">
    <source>
        <dbReference type="ARBA" id="ARBA00022692"/>
    </source>
</evidence>
<comment type="similarity">
    <text evidence="2 10">Belongs to the glycosyltransferase 31 family.</text>
</comment>
<keyword evidence="12" id="KW-1185">Reference proteome</keyword>
<dbReference type="Pfam" id="PF01762">
    <property type="entry name" value="Galactosyl_T"/>
    <property type="match status" value="1"/>
</dbReference>
<dbReference type="EMBL" id="OU015568">
    <property type="protein sequence ID" value="CAG5089866.1"/>
    <property type="molecule type" value="Genomic_DNA"/>
</dbReference>
<keyword evidence="8 10" id="KW-0333">Golgi apparatus</keyword>
<name>A0ABN7S374_OIKDI</name>
<keyword evidence="4" id="KW-0808">Transferase</keyword>
<proteinExistence type="inferred from homology"/>
<keyword evidence="5" id="KW-0812">Transmembrane</keyword>
<keyword evidence="9" id="KW-0472">Membrane</keyword>
<dbReference type="PANTHER" id="PTHR11214">
    <property type="entry name" value="BETA-1,3-N-ACETYLGLUCOSAMINYLTRANSFERASE"/>
    <property type="match status" value="1"/>
</dbReference>
<keyword evidence="7" id="KW-1133">Transmembrane helix</keyword>
<organism evidence="11 12">
    <name type="scientific">Oikopleura dioica</name>
    <name type="common">Tunicate</name>
    <dbReference type="NCBI Taxonomy" id="34765"/>
    <lineage>
        <taxon>Eukaryota</taxon>
        <taxon>Metazoa</taxon>
        <taxon>Chordata</taxon>
        <taxon>Tunicata</taxon>
        <taxon>Appendicularia</taxon>
        <taxon>Copelata</taxon>
        <taxon>Oikopleuridae</taxon>
        <taxon>Oikopleura</taxon>
    </lineage>
</organism>
<comment type="subcellular location">
    <subcellularLocation>
        <location evidence="1 10">Golgi apparatus membrane</location>
        <topology evidence="1 10">Single-pass type II membrane protein</topology>
    </subcellularLocation>
</comment>